<organism evidence="2 3">
    <name type="scientific">Clostridium aromativorans</name>
    <dbReference type="NCBI Taxonomy" id="2836848"/>
    <lineage>
        <taxon>Bacteria</taxon>
        <taxon>Bacillati</taxon>
        <taxon>Bacillota</taxon>
        <taxon>Clostridia</taxon>
        <taxon>Eubacteriales</taxon>
        <taxon>Clostridiaceae</taxon>
        <taxon>Clostridium</taxon>
    </lineage>
</organism>
<evidence type="ECO:0000313" key="2">
    <source>
        <dbReference type="EMBL" id="MCC9296049.1"/>
    </source>
</evidence>
<protein>
    <submittedName>
        <fullName evidence="2">Helix-turn-helix transcriptional regulator</fullName>
    </submittedName>
</protein>
<dbReference type="Pfam" id="PF01381">
    <property type="entry name" value="HTH_3"/>
    <property type="match status" value="1"/>
</dbReference>
<gene>
    <name evidence="2" type="ORF">LN736_14395</name>
</gene>
<sequence>MPFKKVNVREEIKKRMEEDKDFKNAYIQADREFKLIKEVVQKRKEMGISQNKIAERSGLKQQVISRIEKDGNSPTLRNFLKYLDAADLTIKIEKKNADDSANKYTTV</sequence>
<evidence type="ECO:0000259" key="1">
    <source>
        <dbReference type="PROSITE" id="PS50943"/>
    </source>
</evidence>
<comment type="caution">
    <text evidence="2">The sequence shown here is derived from an EMBL/GenBank/DDBJ whole genome shotgun (WGS) entry which is preliminary data.</text>
</comment>
<name>A0ABS8N8A5_9CLOT</name>
<dbReference type="Gene3D" id="1.10.260.40">
    <property type="entry name" value="lambda repressor-like DNA-binding domains"/>
    <property type="match status" value="1"/>
</dbReference>
<dbReference type="InterPro" id="IPR010982">
    <property type="entry name" value="Lambda_DNA-bd_dom_sf"/>
</dbReference>
<feature type="domain" description="HTH cro/C1-type" evidence="1">
    <location>
        <begin position="39"/>
        <end position="93"/>
    </location>
</feature>
<keyword evidence="3" id="KW-1185">Reference proteome</keyword>
<dbReference type="PROSITE" id="PS50943">
    <property type="entry name" value="HTH_CROC1"/>
    <property type="match status" value="1"/>
</dbReference>
<proteinExistence type="predicted"/>
<evidence type="ECO:0000313" key="3">
    <source>
        <dbReference type="Proteomes" id="UP001165422"/>
    </source>
</evidence>
<dbReference type="Proteomes" id="UP001165422">
    <property type="component" value="Unassembled WGS sequence"/>
</dbReference>
<dbReference type="CDD" id="cd00093">
    <property type="entry name" value="HTH_XRE"/>
    <property type="match status" value="1"/>
</dbReference>
<dbReference type="SMART" id="SM00530">
    <property type="entry name" value="HTH_XRE"/>
    <property type="match status" value="1"/>
</dbReference>
<accession>A0ABS8N8A5</accession>
<dbReference type="EMBL" id="JAJJPB010000022">
    <property type="protein sequence ID" value="MCC9296049.1"/>
    <property type="molecule type" value="Genomic_DNA"/>
</dbReference>
<dbReference type="InterPro" id="IPR001387">
    <property type="entry name" value="Cro/C1-type_HTH"/>
</dbReference>
<dbReference type="SUPFAM" id="SSF47413">
    <property type="entry name" value="lambda repressor-like DNA-binding domains"/>
    <property type="match status" value="1"/>
</dbReference>
<reference evidence="2" key="1">
    <citation type="submission" date="2021-11" db="EMBL/GenBank/DDBJ databases">
        <authorList>
            <person name="Qingchun L."/>
            <person name="Dong Z."/>
            <person name="Zongwei Q."/>
            <person name="Jia Z."/>
            <person name="Duotao L."/>
        </authorList>
    </citation>
    <scope>NUCLEOTIDE SEQUENCE</scope>
    <source>
        <strain evidence="2">WLY-B-L2</strain>
    </source>
</reference>
<dbReference type="RefSeq" id="WP_179977652.1">
    <property type="nucleotide sequence ID" value="NZ_JAJJPB010000022.1"/>
</dbReference>